<feature type="transmembrane region" description="Helical" evidence="14">
    <location>
        <begin position="237"/>
        <end position="258"/>
    </location>
</feature>
<comment type="subcellular location">
    <subcellularLocation>
        <location evidence="1 14">Cell membrane</location>
        <topology evidence="1 14">Multi-pass membrane protein</topology>
    </subcellularLocation>
</comment>
<evidence type="ECO:0000256" key="13">
    <source>
        <dbReference type="ARBA" id="ARBA00023136"/>
    </source>
</evidence>
<dbReference type="InterPro" id="IPR008915">
    <property type="entry name" value="Peptidase_M50"/>
</dbReference>
<keyword evidence="8 14" id="KW-0378">Hydrolase</keyword>
<evidence type="ECO:0000256" key="1">
    <source>
        <dbReference type="ARBA" id="ARBA00004651"/>
    </source>
</evidence>
<keyword evidence="5 14" id="KW-0812">Transmembrane</keyword>
<evidence type="ECO:0000256" key="6">
    <source>
        <dbReference type="ARBA" id="ARBA00022723"/>
    </source>
</evidence>
<accession>A0ABS9Q1V9</accession>
<keyword evidence="18" id="KW-1185">Reference proteome</keyword>
<name>A0ABS9Q1V9_9MICO</name>
<feature type="compositionally biased region" description="Pro residues" evidence="15">
    <location>
        <begin position="1"/>
        <end position="13"/>
    </location>
</feature>
<feature type="transmembrane region" description="Helical" evidence="14">
    <location>
        <begin position="71"/>
        <end position="90"/>
    </location>
</feature>
<dbReference type="InterPro" id="IPR016483">
    <property type="entry name" value="UCP006404_Pept_M50_CBS"/>
</dbReference>
<evidence type="ECO:0000256" key="14">
    <source>
        <dbReference type="PIRNR" id="PIRNR006404"/>
    </source>
</evidence>
<keyword evidence="6 14" id="KW-0479">Metal-binding</keyword>
<keyword evidence="11 14" id="KW-0482">Metalloprotease</keyword>
<protein>
    <recommendedName>
        <fullName evidence="14">Zinc metalloprotease</fullName>
    </recommendedName>
</protein>
<gene>
    <name evidence="17" type="ORF">MHL29_08190</name>
</gene>
<dbReference type="PANTHER" id="PTHR39188">
    <property type="entry name" value="MEMBRANE-ASSOCIATED ZINC METALLOPROTEASE M50B"/>
    <property type="match status" value="1"/>
</dbReference>
<feature type="transmembrane region" description="Helical" evidence="14">
    <location>
        <begin position="206"/>
        <end position="225"/>
    </location>
</feature>
<dbReference type="PIRSF" id="PIRSF006404">
    <property type="entry name" value="UCP006404_Pept_M50_CBS"/>
    <property type="match status" value="1"/>
</dbReference>
<feature type="transmembrane region" description="Helical" evidence="14">
    <location>
        <begin position="172"/>
        <end position="194"/>
    </location>
</feature>
<comment type="cofactor">
    <cofactor evidence="14">
        <name>Zn(2+)</name>
        <dbReference type="ChEBI" id="CHEBI:29105"/>
    </cofactor>
    <text evidence="14">Binds 1 zinc ion per subunit.</text>
</comment>
<evidence type="ECO:0000256" key="15">
    <source>
        <dbReference type="SAM" id="MobiDB-lite"/>
    </source>
</evidence>
<dbReference type="PANTHER" id="PTHR39188:SF3">
    <property type="entry name" value="STAGE IV SPORULATION PROTEIN FB"/>
    <property type="match status" value="1"/>
</dbReference>
<feature type="domain" description="Peptidase M50" evidence="16">
    <location>
        <begin position="80"/>
        <end position="154"/>
    </location>
</feature>
<evidence type="ECO:0000256" key="3">
    <source>
        <dbReference type="ARBA" id="ARBA00022475"/>
    </source>
</evidence>
<organism evidence="17 18">
    <name type="scientific">Arsenicicoccus bolidensis</name>
    <dbReference type="NCBI Taxonomy" id="229480"/>
    <lineage>
        <taxon>Bacteria</taxon>
        <taxon>Bacillati</taxon>
        <taxon>Actinomycetota</taxon>
        <taxon>Actinomycetes</taxon>
        <taxon>Micrococcales</taxon>
        <taxon>Intrasporangiaceae</taxon>
        <taxon>Arsenicicoccus</taxon>
    </lineage>
</organism>
<feature type="transmembrane region" description="Helical" evidence="14">
    <location>
        <begin position="42"/>
        <end position="59"/>
    </location>
</feature>
<evidence type="ECO:0000313" key="18">
    <source>
        <dbReference type="Proteomes" id="UP001521931"/>
    </source>
</evidence>
<evidence type="ECO:0000256" key="12">
    <source>
        <dbReference type="ARBA" id="ARBA00023122"/>
    </source>
</evidence>
<dbReference type="RefSeq" id="WP_239263800.1">
    <property type="nucleotide sequence ID" value="NZ_JAKRCV010000020.1"/>
</dbReference>
<evidence type="ECO:0000256" key="10">
    <source>
        <dbReference type="ARBA" id="ARBA00022989"/>
    </source>
</evidence>
<feature type="transmembrane region" description="Helical" evidence="14">
    <location>
        <begin position="131"/>
        <end position="152"/>
    </location>
</feature>
<evidence type="ECO:0000313" key="17">
    <source>
        <dbReference type="EMBL" id="MCG7321863.1"/>
    </source>
</evidence>
<evidence type="ECO:0000256" key="11">
    <source>
        <dbReference type="ARBA" id="ARBA00023049"/>
    </source>
</evidence>
<feature type="region of interest" description="Disordered" evidence="15">
    <location>
        <begin position="1"/>
        <end position="21"/>
    </location>
</feature>
<evidence type="ECO:0000256" key="7">
    <source>
        <dbReference type="ARBA" id="ARBA00022737"/>
    </source>
</evidence>
<keyword evidence="4 14" id="KW-0645">Protease</keyword>
<dbReference type="Proteomes" id="UP001521931">
    <property type="component" value="Unassembled WGS sequence"/>
</dbReference>
<evidence type="ECO:0000256" key="4">
    <source>
        <dbReference type="ARBA" id="ARBA00022670"/>
    </source>
</evidence>
<keyword evidence="10 14" id="KW-1133">Transmembrane helix</keyword>
<sequence length="395" mass="40927">MSDPRGPQPTPPDRPVEPAVADADVQTHPGWRIGSLRGTPIYLGRTWPILVLVILATFGPSLSRSRPDLGAGGYAVAFAYALLLLVSVLAHEAAHALTAQAFGHRVHRIVADLMGGHTSYQSDSNTPGRSAMVALAGPLANAALAVVAWQLLAVTPAGVPRLLMGAMAYSNAFVAVFNLLPGLPLDGGFVLDALVWRITGRRTTGLLVAGWSGRVLAALVALWFIGRPLLSGRAPDFFSIAWGALIGSFLWAGAGGAIRSARARALLDQVRLGDLLHPTALVPAGSSVADAVRLYGVHGAQVVAVQDAQGVPTAVVDPRAVQSVPVDQQAATPVLAVAHQQPAGWVIDLAPDVPVTDAVERMAQLEAGVILVRLPGGGHGLLDAGEVEDAASRRA</sequence>
<keyword evidence="7" id="KW-0677">Repeat</keyword>
<keyword evidence="12" id="KW-0129">CBS domain</keyword>
<comment type="caution">
    <text evidence="17">The sequence shown here is derived from an EMBL/GenBank/DDBJ whole genome shotgun (WGS) entry which is preliminary data.</text>
</comment>
<feature type="domain" description="Peptidase M50" evidence="16">
    <location>
        <begin position="163"/>
        <end position="203"/>
    </location>
</feature>
<evidence type="ECO:0000256" key="2">
    <source>
        <dbReference type="ARBA" id="ARBA00007931"/>
    </source>
</evidence>
<evidence type="ECO:0000256" key="9">
    <source>
        <dbReference type="ARBA" id="ARBA00022833"/>
    </source>
</evidence>
<evidence type="ECO:0000256" key="5">
    <source>
        <dbReference type="ARBA" id="ARBA00022692"/>
    </source>
</evidence>
<evidence type="ECO:0000259" key="16">
    <source>
        <dbReference type="Pfam" id="PF02163"/>
    </source>
</evidence>
<dbReference type="Pfam" id="PF02163">
    <property type="entry name" value="Peptidase_M50"/>
    <property type="match status" value="2"/>
</dbReference>
<dbReference type="EMBL" id="JAKRCV010000020">
    <property type="protein sequence ID" value="MCG7321863.1"/>
    <property type="molecule type" value="Genomic_DNA"/>
</dbReference>
<evidence type="ECO:0000256" key="8">
    <source>
        <dbReference type="ARBA" id="ARBA00022801"/>
    </source>
</evidence>
<keyword evidence="13 14" id="KW-0472">Membrane</keyword>
<proteinExistence type="inferred from homology"/>
<reference evidence="17 18" key="1">
    <citation type="submission" date="2022-02" db="EMBL/GenBank/DDBJ databases">
        <title>Uncovering new skin microbiome diversity through culturing and metagenomics.</title>
        <authorList>
            <person name="Conlan S."/>
            <person name="Deming C."/>
            <person name="Nisc Comparative Sequencing Program N."/>
            <person name="Segre J.A."/>
        </authorList>
    </citation>
    <scope>NUCLEOTIDE SEQUENCE [LARGE SCALE GENOMIC DNA]</scope>
    <source>
        <strain evidence="17 18">ACRQZ</strain>
    </source>
</reference>
<keyword evidence="3 14" id="KW-1003">Cell membrane</keyword>
<comment type="similarity">
    <text evidence="2 14">Belongs to the peptidase M50B family.</text>
</comment>
<keyword evidence="9 14" id="KW-0862">Zinc</keyword>